<dbReference type="Pfam" id="PF17212">
    <property type="entry name" value="Tube"/>
    <property type="match status" value="1"/>
</dbReference>
<organism evidence="1 2">
    <name type="scientific">Vibrio phage VEN</name>
    <dbReference type="NCBI Taxonomy" id="2059879"/>
    <lineage>
        <taxon>Viruses</taxon>
        <taxon>Duplodnaviria</taxon>
        <taxon>Heunggongvirae</taxon>
        <taxon>Uroviricota</taxon>
        <taxon>Caudoviricetes</taxon>
        <taxon>Autographivirales</taxon>
        <taxon>Autosignataviridae</taxon>
        <taxon>Colwellvirinae</taxon>
        <taxon>Trungvirus</taxon>
        <taxon>Trungvirus VEN</taxon>
    </lineage>
</organism>
<protein>
    <submittedName>
        <fullName evidence="1">Tail fibers protein</fullName>
    </submittedName>
</protein>
<dbReference type="GeneID" id="54987094"/>
<sequence length="213" mass="23523">MAFSLGIDSKVDAINAVLDAIGEVGINSEEEIDWNVDAAKADQLVDRVSQKIQSNNGKGWWFNREEFHKLSPDPVTGNVVVPRNTISAMVKRYNGSIKRVTLRGDKMFDAMTLGYDMREVVQSDGYVHCILVVNLPFEALPDNVKHAVADAAGYWMVNNTEGDQIKMAALRDAADAGMIAIQSEDASQRRRNMLNNKQVQSSVHLVGGYNNNP</sequence>
<dbReference type="InterPro" id="IPR033767">
    <property type="entry name" value="Tail_Gp11"/>
</dbReference>
<dbReference type="Proteomes" id="UP000241061">
    <property type="component" value="Segment"/>
</dbReference>
<name>A0A2H5BMX0_9CAUD</name>
<evidence type="ECO:0000313" key="2">
    <source>
        <dbReference type="Proteomes" id="UP000241061"/>
    </source>
</evidence>
<keyword evidence="2" id="KW-1185">Reference proteome</keyword>
<dbReference type="KEGG" id="vg:54987094"/>
<proteinExistence type="predicted"/>
<dbReference type="RefSeq" id="YP_009796703.1">
    <property type="nucleotide sequence ID" value="NC_047903.1"/>
</dbReference>
<reference evidence="1 2" key="1">
    <citation type="submission" date="2017-11" db="EMBL/GenBank/DDBJ databases">
        <authorList>
            <person name="Han C.G."/>
        </authorList>
    </citation>
    <scope>NUCLEOTIDE SEQUENCE [LARGE SCALE GENOMIC DNA]</scope>
</reference>
<accession>A0A2H5BMX0</accession>
<evidence type="ECO:0000313" key="1">
    <source>
        <dbReference type="EMBL" id="AUG87669.1"/>
    </source>
</evidence>
<dbReference type="EMBL" id="MG545917">
    <property type="protein sequence ID" value="AUG87669.1"/>
    <property type="molecule type" value="Genomic_DNA"/>
</dbReference>